<evidence type="ECO:0000313" key="5">
    <source>
        <dbReference type="Proteomes" id="UP000199306"/>
    </source>
</evidence>
<sequence length="434" mass="47220">MKHLTAFLFFSVSLWLCWACKSTAEEVGPNTNQPPAAFVIKASLSKDSTVINLAWTKAIDPDGDKVSYTVVSKDTLIKNLTDTTYNIRNVSFSIYYSGKVIATDAKGLSTEASFTIFKNAVSKIKDANFEQILVDKKIDSDGLVNGQIMSADALLITALDLSGYNKTDGKKIKNLSGIEAFLNLKTLDCSFNKMDSIDISGNPFLISLECYSNNLKTLNISNNPGLTFLDCGANLLTNLDVSKDTLLTSIRCDTNRLVSLTLGKNGRLTNLWCPSNSLTSLDLSGNPALSKLDCSFNILPVLDLTKNTKLTFLSCSSNKLTRLDLSKNINLTSLWYTDSGLTTLDISNNTALTDLRCNGNQLTALDISKNTALLTLNCYNNNLTSLSVSLNTVLVNLDCRSNPALQTICVKDTAAANLKTTWFKDSKASYAICP</sequence>
<evidence type="ECO:0000313" key="4">
    <source>
        <dbReference type="EMBL" id="SFP61398.1"/>
    </source>
</evidence>
<evidence type="ECO:0000256" key="3">
    <source>
        <dbReference type="SAM" id="SignalP"/>
    </source>
</evidence>
<reference evidence="4 5" key="1">
    <citation type="submission" date="2016-10" db="EMBL/GenBank/DDBJ databases">
        <authorList>
            <person name="de Groot N.N."/>
        </authorList>
    </citation>
    <scope>NUCLEOTIDE SEQUENCE [LARGE SCALE GENOMIC DNA]</scope>
    <source>
        <strain evidence="5">E92,LMG 26720,CCM 7988</strain>
    </source>
</reference>
<keyword evidence="5" id="KW-1185">Reference proteome</keyword>
<keyword evidence="3" id="KW-0732">Signal</keyword>
<dbReference type="SUPFAM" id="SSF49265">
    <property type="entry name" value="Fibronectin type III"/>
    <property type="match status" value="1"/>
</dbReference>
<evidence type="ECO:0000256" key="2">
    <source>
        <dbReference type="ARBA" id="ARBA00022737"/>
    </source>
</evidence>
<gene>
    <name evidence="4" type="ORF">SAMN04515674_104219</name>
</gene>
<dbReference type="SUPFAM" id="SSF52058">
    <property type="entry name" value="L domain-like"/>
    <property type="match status" value="1"/>
</dbReference>
<dbReference type="Gene3D" id="2.60.40.10">
    <property type="entry name" value="Immunoglobulins"/>
    <property type="match status" value="1"/>
</dbReference>
<name>A0A1I5RSB2_9BACT</name>
<evidence type="ECO:0008006" key="6">
    <source>
        <dbReference type="Google" id="ProtNLM"/>
    </source>
</evidence>
<dbReference type="Gene3D" id="3.80.10.10">
    <property type="entry name" value="Ribonuclease Inhibitor"/>
    <property type="match status" value="1"/>
</dbReference>
<keyword evidence="2" id="KW-0677">Repeat</keyword>
<dbReference type="PANTHER" id="PTHR47566">
    <property type="match status" value="1"/>
</dbReference>
<dbReference type="InterPro" id="IPR036116">
    <property type="entry name" value="FN3_sf"/>
</dbReference>
<dbReference type="InterPro" id="IPR013783">
    <property type="entry name" value="Ig-like_fold"/>
</dbReference>
<dbReference type="InterPro" id="IPR032675">
    <property type="entry name" value="LRR_dom_sf"/>
</dbReference>
<dbReference type="InterPro" id="IPR052574">
    <property type="entry name" value="CDIRP"/>
</dbReference>
<dbReference type="PANTHER" id="PTHR47566:SF1">
    <property type="entry name" value="PROTEIN NUD1"/>
    <property type="match status" value="1"/>
</dbReference>
<proteinExistence type="predicted"/>
<dbReference type="RefSeq" id="WP_092015630.1">
    <property type="nucleotide sequence ID" value="NZ_FOXH01000004.1"/>
</dbReference>
<dbReference type="GO" id="GO:0035591">
    <property type="term" value="F:signaling adaptor activity"/>
    <property type="evidence" value="ECO:0007669"/>
    <property type="project" value="TreeGrafter"/>
</dbReference>
<dbReference type="AlphaFoldDB" id="A0A1I5RSB2"/>
<protein>
    <recommendedName>
        <fullName evidence="6">Fibronectin type-III domain-containing protein</fullName>
    </recommendedName>
</protein>
<organism evidence="4 5">
    <name type="scientific">Pseudarcicella hirudinis</name>
    <dbReference type="NCBI Taxonomy" id="1079859"/>
    <lineage>
        <taxon>Bacteria</taxon>
        <taxon>Pseudomonadati</taxon>
        <taxon>Bacteroidota</taxon>
        <taxon>Cytophagia</taxon>
        <taxon>Cytophagales</taxon>
        <taxon>Flectobacillaceae</taxon>
        <taxon>Pseudarcicella</taxon>
    </lineage>
</organism>
<feature type="chain" id="PRO_5011595838" description="Fibronectin type-III domain-containing protein" evidence="3">
    <location>
        <begin position="25"/>
        <end position="434"/>
    </location>
</feature>
<dbReference type="Proteomes" id="UP000199306">
    <property type="component" value="Unassembled WGS sequence"/>
</dbReference>
<dbReference type="STRING" id="1079859.SAMN04515674_104219"/>
<feature type="signal peptide" evidence="3">
    <location>
        <begin position="1"/>
        <end position="24"/>
    </location>
</feature>
<dbReference type="OrthoDB" id="3179827at2"/>
<accession>A0A1I5RSB2</accession>
<keyword evidence="1" id="KW-0433">Leucine-rich repeat</keyword>
<evidence type="ECO:0000256" key="1">
    <source>
        <dbReference type="ARBA" id="ARBA00022614"/>
    </source>
</evidence>
<dbReference type="EMBL" id="FOXH01000004">
    <property type="protein sequence ID" value="SFP61398.1"/>
    <property type="molecule type" value="Genomic_DNA"/>
</dbReference>